<evidence type="ECO:0000256" key="1">
    <source>
        <dbReference type="ARBA" id="ARBA00004651"/>
    </source>
</evidence>
<keyword evidence="5" id="KW-0997">Cell inner membrane</keyword>
<dbReference type="PANTHER" id="PTHR46494:SF3">
    <property type="entry name" value="ZINC TRANSPORT PROTEIN ZNTB"/>
    <property type="match status" value="1"/>
</dbReference>
<keyword evidence="9" id="KW-0406">Ion transport</keyword>
<evidence type="ECO:0000256" key="9">
    <source>
        <dbReference type="ARBA" id="ARBA00023065"/>
    </source>
</evidence>
<protein>
    <submittedName>
        <fullName evidence="12">Zinc transporter ZntB</fullName>
    </submittedName>
</protein>
<dbReference type="Pfam" id="PF01544">
    <property type="entry name" value="CorA"/>
    <property type="match status" value="1"/>
</dbReference>
<keyword evidence="3" id="KW-0813">Transport</keyword>
<sequence length="326" mass="37624">MREDINQELIFSMLLDGKGGAVKYNWDDIDAWSPEKGILWMHLSLSEDAINNWINKRSGISKTLSEALLNRRNRPRILKEEDKLFLSLRAINFNPGADPDDMVFLHIYMEKNRIITIRHNKVLAVDNVASSLETGTGPKDSYEFLLEILSKISYRIGKSIQSIDDQIDEIEEAIVEKADLKLRPALSSLRRQAINIRRFLSPQREVLHYLDSLEMPWFKLKEIYKLKELTEKYIRYLEEIDSARDRAAITHEEINSIYSEQLNQTMYVLSIVATIFLPLGFLTGLLGINVGGIPGVENPMAFLIVCIVLIFVGIIELWIFKLKKWL</sequence>
<keyword evidence="13" id="KW-1185">Reference proteome</keyword>
<accession>A0ABX9KJ72</accession>
<dbReference type="Gene3D" id="3.30.460.20">
    <property type="entry name" value="CorA soluble domain-like"/>
    <property type="match status" value="1"/>
</dbReference>
<dbReference type="SUPFAM" id="SSF144083">
    <property type="entry name" value="Magnesium transport protein CorA, transmembrane region"/>
    <property type="match status" value="1"/>
</dbReference>
<dbReference type="InterPro" id="IPR045863">
    <property type="entry name" value="CorA_TM1_TM2"/>
</dbReference>
<feature type="transmembrane region" description="Helical" evidence="11">
    <location>
        <begin position="300"/>
        <end position="320"/>
    </location>
</feature>
<evidence type="ECO:0000256" key="2">
    <source>
        <dbReference type="ARBA" id="ARBA00009765"/>
    </source>
</evidence>
<comment type="subcellular location">
    <subcellularLocation>
        <location evidence="1">Cell membrane</location>
        <topology evidence="1">Multi-pass membrane protein</topology>
    </subcellularLocation>
</comment>
<proteinExistence type="inferred from homology"/>
<keyword evidence="8 11" id="KW-1133">Transmembrane helix</keyword>
<organism evidence="12 13">
    <name type="scientific">Psychrilyobacter piezotolerans</name>
    <dbReference type="NCBI Taxonomy" id="2293438"/>
    <lineage>
        <taxon>Bacteria</taxon>
        <taxon>Fusobacteriati</taxon>
        <taxon>Fusobacteriota</taxon>
        <taxon>Fusobacteriia</taxon>
        <taxon>Fusobacteriales</taxon>
        <taxon>Fusobacteriaceae</taxon>
        <taxon>Psychrilyobacter</taxon>
    </lineage>
</organism>
<dbReference type="Proteomes" id="UP000263486">
    <property type="component" value="Unassembled WGS sequence"/>
</dbReference>
<dbReference type="InterPro" id="IPR045861">
    <property type="entry name" value="CorA_cytoplasmic_dom"/>
</dbReference>
<dbReference type="PANTHER" id="PTHR46494">
    <property type="entry name" value="CORA FAMILY METAL ION TRANSPORTER (EUROFUNG)"/>
    <property type="match status" value="1"/>
</dbReference>
<evidence type="ECO:0000313" key="12">
    <source>
        <dbReference type="EMBL" id="REI42379.1"/>
    </source>
</evidence>
<feature type="transmembrane region" description="Helical" evidence="11">
    <location>
        <begin position="266"/>
        <end position="288"/>
    </location>
</feature>
<dbReference type="SUPFAM" id="SSF143865">
    <property type="entry name" value="CorA soluble domain-like"/>
    <property type="match status" value="1"/>
</dbReference>
<keyword evidence="10 11" id="KW-0472">Membrane</keyword>
<evidence type="ECO:0000256" key="3">
    <source>
        <dbReference type="ARBA" id="ARBA00022448"/>
    </source>
</evidence>
<evidence type="ECO:0000256" key="4">
    <source>
        <dbReference type="ARBA" id="ARBA00022475"/>
    </source>
</evidence>
<keyword evidence="6 11" id="KW-0812">Transmembrane</keyword>
<evidence type="ECO:0000256" key="11">
    <source>
        <dbReference type="SAM" id="Phobius"/>
    </source>
</evidence>
<comment type="caution">
    <text evidence="12">The sequence shown here is derived from an EMBL/GenBank/DDBJ whole genome shotgun (WGS) entry which is preliminary data.</text>
</comment>
<evidence type="ECO:0000313" key="13">
    <source>
        <dbReference type="Proteomes" id="UP000263486"/>
    </source>
</evidence>
<evidence type="ECO:0000256" key="7">
    <source>
        <dbReference type="ARBA" id="ARBA00022833"/>
    </source>
</evidence>
<dbReference type="CDD" id="cd12833">
    <property type="entry name" value="ZntB-like_1"/>
    <property type="match status" value="1"/>
</dbReference>
<evidence type="ECO:0000256" key="10">
    <source>
        <dbReference type="ARBA" id="ARBA00023136"/>
    </source>
</evidence>
<reference evidence="12 13" key="1">
    <citation type="submission" date="2018-08" db="EMBL/GenBank/DDBJ databases">
        <title>Draft genome sequence of Psychrilyobacter sp. strain SD5 isolated from Black Sea water.</title>
        <authorList>
            <person name="Yadav S."/>
            <person name="Villanueva L."/>
            <person name="Damste J.S.S."/>
        </authorList>
    </citation>
    <scope>NUCLEOTIDE SEQUENCE [LARGE SCALE GENOMIC DNA]</scope>
    <source>
        <strain evidence="12 13">SD5</strain>
    </source>
</reference>
<keyword evidence="4" id="KW-1003">Cell membrane</keyword>
<evidence type="ECO:0000256" key="5">
    <source>
        <dbReference type="ARBA" id="ARBA00022519"/>
    </source>
</evidence>
<keyword evidence="7" id="KW-0862">Zinc</keyword>
<dbReference type="EMBL" id="QUAJ01000004">
    <property type="protein sequence ID" value="REI42379.1"/>
    <property type="molecule type" value="Genomic_DNA"/>
</dbReference>
<dbReference type="Gene3D" id="1.20.58.340">
    <property type="entry name" value="Magnesium transport protein CorA, transmembrane region"/>
    <property type="match status" value="2"/>
</dbReference>
<dbReference type="InterPro" id="IPR002523">
    <property type="entry name" value="MgTranspt_CorA/ZnTranspt_ZntB"/>
</dbReference>
<dbReference type="RefSeq" id="WP_114641420.1">
    <property type="nucleotide sequence ID" value="NZ_JAACIO010000004.1"/>
</dbReference>
<comment type="similarity">
    <text evidence="2">Belongs to the CorA metal ion transporter (MIT) (TC 1.A.35) family.</text>
</comment>
<name>A0ABX9KJ72_9FUSO</name>
<gene>
    <name evidence="12" type="ORF">DYH56_03230</name>
</gene>
<evidence type="ECO:0000256" key="6">
    <source>
        <dbReference type="ARBA" id="ARBA00022692"/>
    </source>
</evidence>
<evidence type="ECO:0000256" key="8">
    <source>
        <dbReference type="ARBA" id="ARBA00022989"/>
    </source>
</evidence>